<organism evidence="2 3">
    <name type="scientific">Ligilactobacillus salivarius</name>
    <dbReference type="NCBI Taxonomy" id="1624"/>
    <lineage>
        <taxon>Bacteria</taxon>
        <taxon>Bacillati</taxon>
        <taxon>Bacillota</taxon>
        <taxon>Bacilli</taxon>
        <taxon>Lactobacillales</taxon>
        <taxon>Lactobacillaceae</taxon>
        <taxon>Ligilactobacillus</taxon>
    </lineage>
</organism>
<keyword evidence="1" id="KW-1133">Transmembrane helix</keyword>
<keyword evidence="1" id="KW-0812">Transmembrane</keyword>
<sequence length="83" mass="8849">MRAFYYAKKDRYFYLSSTVINYFSLRLPKAPSPNKDPSLTRTAPTVVPLLCFSPVCGNSVVANLGCALACGLALALASTLGAT</sequence>
<evidence type="ECO:0000313" key="3">
    <source>
        <dbReference type="Proteomes" id="UP000218139"/>
    </source>
</evidence>
<keyword evidence="1" id="KW-0472">Membrane</keyword>
<protein>
    <submittedName>
        <fullName evidence="2">Uncharacterized protein</fullName>
    </submittedName>
</protein>
<dbReference type="Proteomes" id="UP000218139">
    <property type="component" value="Unassembled WGS sequence"/>
</dbReference>
<accession>A0A9X6XJC1</accession>
<dbReference type="AlphaFoldDB" id="A0A9X6XJC1"/>
<reference evidence="2 3" key="1">
    <citation type="submission" date="2016-05" db="EMBL/GenBank/DDBJ databases">
        <authorList>
            <person name="Lee J.-Y."/>
            <person name="Kim E.B."/>
            <person name="Choi Y.-J."/>
        </authorList>
    </citation>
    <scope>NUCLEOTIDE SEQUENCE [LARGE SCALE GENOMIC DNA]</scope>
    <source>
        <strain evidence="2 3">KLA006</strain>
    </source>
</reference>
<proteinExistence type="predicted"/>
<feature type="transmembrane region" description="Helical" evidence="1">
    <location>
        <begin position="60"/>
        <end position="82"/>
    </location>
</feature>
<gene>
    <name evidence="2" type="ORF">A8C52_05150</name>
</gene>
<evidence type="ECO:0000313" key="2">
    <source>
        <dbReference type="EMBL" id="PAY48317.1"/>
    </source>
</evidence>
<comment type="caution">
    <text evidence="2">The sequence shown here is derived from an EMBL/GenBank/DDBJ whole genome shotgun (WGS) entry which is preliminary data.</text>
</comment>
<name>A0A9X6XJC1_9LACO</name>
<dbReference type="EMBL" id="LXZO01000066">
    <property type="protein sequence ID" value="PAY48317.1"/>
    <property type="molecule type" value="Genomic_DNA"/>
</dbReference>
<evidence type="ECO:0000256" key="1">
    <source>
        <dbReference type="SAM" id="Phobius"/>
    </source>
</evidence>